<dbReference type="Pfam" id="PF08352">
    <property type="entry name" value="oligo_HPY"/>
    <property type="match status" value="1"/>
</dbReference>
<dbReference type="CDD" id="cd03257">
    <property type="entry name" value="ABC_NikE_OppD_transporters"/>
    <property type="match status" value="1"/>
</dbReference>
<keyword evidence="4 7" id="KW-0067">ATP-binding</keyword>
<evidence type="ECO:0000259" key="6">
    <source>
        <dbReference type="PROSITE" id="PS50893"/>
    </source>
</evidence>
<dbReference type="Pfam" id="PF00005">
    <property type="entry name" value="ABC_tran"/>
    <property type="match status" value="1"/>
</dbReference>
<feature type="region of interest" description="Disordered" evidence="5">
    <location>
        <begin position="345"/>
        <end position="385"/>
    </location>
</feature>
<dbReference type="PROSITE" id="PS00211">
    <property type="entry name" value="ABC_TRANSPORTER_1"/>
    <property type="match status" value="1"/>
</dbReference>
<dbReference type="EMBL" id="BMNA01000002">
    <property type="protein sequence ID" value="GGL94454.1"/>
    <property type="molecule type" value="Genomic_DNA"/>
</dbReference>
<dbReference type="InterPro" id="IPR013563">
    <property type="entry name" value="Oligopep_ABC_C"/>
</dbReference>
<dbReference type="PANTHER" id="PTHR43067">
    <property type="entry name" value="OLIGOPEPTIDE/DIPEPTIDE ABC TRANSPORTER, ATPASE SUBUNIT"/>
    <property type="match status" value="1"/>
</dbReference>
<dbReference type="FunFam" id="3.40.50.300:FF:000016">
    <property type="entry name" value="Oligopeptide ABC transporter ATP-binding component"/>
    <property type="match status" value="1"/>
</dbReference>
<gene>
    <name evidence="7" type="ORF">GCM10011594_12820</name>
</gene>
<dbReference type="SUPFAM" id="SSF52540">
    <property type="entry name" value="P-loop containing nucleoside triphosphate hydrolases"/>
    <property type="match status" value="1"/>
</dbReference>
<feature type="compositionally biased region" description="Basic and acidic residues" evidence="5">
    <location>
        <begin position="376"/>
        <end position="385"/>
    </location>
</feature>
<evidence type="ECO:0000313" key="7">
    <source>
        <dbReference type="EMBL" id="GGL94454.1"/>
    </source>
</evidence>
<dbReference type="PROSITE" id="PS50893">
    <property type="entry name" value="ABC_TRANSPORTER_2"/>
    <property type="match status" value="1"/>
</dbReference>
<proteinExistence type="inferred from homology"/>
<dbReference type="AlphaFoldDB" id="A0A917SRV3"/>
<dbReference type="SMART" id="SM00382">
    <property type="entry name" value="AAA"/>
    <property type="match status" value="1"/>
</dbReference>
<dbReference type="NCBIfam" id="TIGR01727">
    <property type="entry name" value="oligo_HPY"/>
    <property type="match status" value="1"/>
</dbReference>
<comment type="caution">
    <text evidence="7">The sequence shown here is derived from an EMBL/GenBank/DDBJ whole genome shotgun (WGS) entry which is preliminary data.</text>
</comment>
<dbReference type="InterPro" id="IPR003593">
    <property type="entry name" value="AAA+_ATPase"/>
</dbReference>
<dbReference type="InterPro" id="IPR017871">
    <property type="entry name" value="ABC_transporter-like_CS"/>
</dbReference>
<name>A0A917SRV3_9ACTN</name>
<organism evidence="7 8">
    <name type="scientific">Nakamurella endophytica</name>
    <dbReference type="NCBI Taxonomy" id="1748367"/>
    <lineage>
        <taxon>Bacteria</taxon>
        <taxon>Bacillati</taxon>
        <taxon>Actinomycetota</taxon>
        <taxon>Actinomycetes</taxon>
        <taxon>Nakamurellales</taxon>
        <taxon>Nakamurellaceae</taxon>
        <taxon>Nakamurella</taxon>
    </lineage>
</organism>
<reference evidence="7" key="2">
    <citation type="submission" date="2020-09" db="EMBL/GenBank/DDBJ databases">
        <authorList>
            <person name="Sun Q."/>
            <person name="Zhou Y."/>
        </authorList>
    </citation>
    <scope>NUCLEOTIDE SEQUENCE</scope>
    <source>
        <strain evidence="7">CGMCC 4.7308</strain>
    </source>
</reference>
<feature type="compositionally biased region" description="Low complexity" evidence="5">
    <location>
        <begin position="357"/>
        <end position="370"/>
    </location>
</feature>
<dbReference type="PANTHER" id="PTHR43067:SF3">
    <property type="entry name" value="MALTOSE ABC TRANSPORTER, ATP-BINDING PROTEIN"/>
    <property type="match status" value="1"/>
</dbReference>
<dbReference type="RefSeq" id="WP_188940638.1">
    <property type="nucleotide sequence ID" value="NZ_BMNA01000002.1"/>
</dbReference>
<dbReference type="GO" id="GO:0015833">
    <property type="term" value="P:peptide transport"/>
    <property type="evidence" value="ECO:0007669"/>
    <property type="project" value="InterPro"/>
</dbReference>
<sequence>MTISAGSIPVTTRPRAGDPVLEVRGLSASYGLGPDAVRAVVDVDLTLRRGEILGIAGESGSGKSTLAYAITRLLRPPGVITAGEVVFRPADRPGGGMDLLSAGPAELRAIRWSEIAVVFQSAMHALNPVLTVERQLLDVLAAHRRSMSRQARQARVREMVEMVGISPSRLKSYPHELSGGMRQRVMIAMGLILEPQIVLMDEPTTALDVVTQRQILQQILELRERLGFSVVFITHDLSLLIEIADTIAIMYAGRLVERAPSAFLFHAPRHPYTRGLLASFPSLHGDREKLVGIPGSPVDLRHVPSGCAFRTRCPHEMPRCATDRPPLALPVGDPPSADREVACWLHDGRQPPPPSLARPAPAARPEYATAGTSTIRDTRAEQERS</sequence>
<dbReference type="InterPro" id="IPR003439">
    <property type="entry name" value="ABC_transporter-like_ATP-bd"/>
</dbReference>
<dbReference type="InterPro" id="IPR027417">
    <property type="entry name" value="P-loop_NTPase"/>
</dbReference>
<dbReference type="Proteomes" id="UP000655208">
    <property type="component" value="Unassembled WGS sequence"/>
</dbReference>
<evidence type="ECO:0000256" key="1">
    <source>
        <dbReference type="ARBA" id="ARBA00005417"/>
    </source>
</evidence>
<feature type="domain" description="ABC transporter" evidence="6">
    <location>
        <begin position="21"/>
        <end position="277"/>
    </location>
</feature>
<evidence type="ECO:0000256" key="3">
    <source>
        <dbReference type="ARBA" id="ARBA00022741"/>
    </source>
</evidence>
<keyword evidence="3" id="KW-0547">Nucleotide-binding</keyword>
<keyword evidence="8" id="KW-1185">Reference proteome</keyword>
<keyword evidence="2" id="KW-0813">Transport</keyword>
<dbReference type="GO" id="GO:0016887">
    <property type="term" value="F:ATP hydrolysis activity"/>
    <property type="evidence" value="ECO:0007669"/>
    <property type="project" value="InterPro"/>
</dbReference>
<dbReference type="GO" id="GO:0005524">
    <property type="term" value="F:ATP binding"/>
    <property type="evidence" value="ECO:0007669"/>
    <property type="project" value="UniProtKB-KW"/>
</dbReference>
<evidence type="ECO:0000256" key="2">
    <source>
        <dbReference type="ARBA" id="ARBA00022448"/>
    </source>
</evidence>
<reference evidence="7" key="1">
    <citation type="journal article" date="2014" name="Int. J. Syst. Evol. Microbiol.">
        <title>Complete genome sequence of Corynebacterium casei LMG S-19264T (=DSM 44701T), isolated from a smear-ripened cheese.</title>
        <authorList>
            <consortium name="US DOE Joint Genome Institute (JGI-PGF)"/>
            <person name="Walter F."/>
            <person name="Albersmeier A."/>
            <person name="Kalinowski J."/>
            <person name="Ruckert C."/>
        </authorList>
    </citation>
    <scope>NUCLEOTIDE SEQUENCE</scope>
    <source>
        <strain evidence="7">CGMCC 4.7308</strain>
    </source>
</reference>
<protein>
    <submittedName>
        <fullName evidence="7">Dipeptide/oligopeptide/nickel ABC transporter ATP-binding protein</fullName>
    </submittedName>
</protein>
<dbReference type="Gene3D" id="3.40.50.300">
    <property type="entry name" value="P-loop containing nucleotide triphosphate hydrolases"/>
    <property type="match status" value="1"/>
</dbReference>
<evidence type="ECO:0000256" key="5">
    <source>
        <dbReference type="SAM" id="MobiDB-lite"/>
    </source>
</evidence>
<evidence type="ECO:0000313" key="8">
    <source>
        <dbReference type="Proteomes" id="UP000655208"/>
    </source>
</evidence>
<accession>A0A917SRV3</accession>
<comment type="similarity">
    <text evidence="1">Belongs to the ABC transporter superfamily.</text>
</comment>
<evidence type="ECO:0000256" key="4">
    <source>
        <dbReference type="ARBA" id="ARBA00022840"/>
    </source>
</evidence>